<reference evidence="1 2" key="1">
    <citation type="submission" date="2020-03" db="EMBL/GenBank/DDBJ databases">
        <title>Hydrogenophaga sp. nov. isolated from cyanobacterial mat.</title>
        <authorList>
            <person name="Thorat V."/>
            <person name="Kirdat K."/>
            <person name="Tiwarekar B."/>
            <person name="Costa E.D."/>
            <person name="Yadav A."/>
        </authorList>
    </citation>
    <scope>NUCLEOTIDE SEQUENCE [LARGE SCALE GENOMIC DNA]</scope>
    <source>
        <strain evidence="1 2">BA0156</strain>
    </source>
</reference>
<protein>
    <submittedName>
        <fullName evidence="1">NRDE family protein</fullName>
    </submittedName>
</protein>
<dbReference type="RefSeq" id="WP_166226607.1">
    <property type="nucleotide sequence ID" value="NZ_CP049989.1"/>
</dbReference>
<keyword evidence="2" id="KW-1185">Reference proteome</keyword>
<evidence type="ECO:0000313" key="1">
    <source>
        <dbReference type="EMBL" id="QIM52004.1"/>
    </source>
</evidence>
<dbReference type="Proteomes" id="UP000503162">
    <property type="component" value="Chromosome"/>
</dbReference>
<accession>A0A6G8IFL3</accession>
<name>A0A6G8IFL3_9BURK</name>
<dbReference type="PANTHER" id="PTHR17985">
    <property type="entry name" value="SER/THR-RICH PROTEIN T10 IN DGCR REGION"/>
    <property type="match status" value="1"/>
</dbReference>
<sequence>MCLIAFAIDAAADCPLLVAANRDEHFARPTAPLQRWRLEGGADVVAGRDLREGGTWMGLTPGGRVAWLTNVRQPGLERGDRSRGELVSRWLDSRADAEGFADGLEAERYGGFNLVVGDLRRGRWHWLSNRDPAQPHAPPSETQAVRLHLAPLSAGVHTLSNATLDTPWPKARRLAEALRQALAEPHAAEPVLADALTDTRHADDAELPQSGVPLAIERALSSPFVRMPERRYGTRSSTLLRWHSSGVLQVDEWTHGPGSDRPVLAADRHRREAFTVA</sequence>
<dbReference type="InterPro" id="IPR008551">
    <property type="entry name" value="TANGO2"/>
</dbReference>
<proteinExistence type="predicted"/>
<dbReference type="Pfam" id="PF05742">
    <property type="entry name" value="TANGO2"/>
    <property type="match status" value="1"/>
</dbReference>
<evidence type="ECO:0000313" key="2">
    <source>
        <dbReference type="Proteomes" id="UP000503162"/>
    </source>
</evidence>
<dbReference type="EMBL" id="CP049989">
    <property type="protein sequence ID" value="QIM52004.1"/>
    <property type="molecule type" value="Genomic_DNA"/>
</dbReference>
<gene>
    <name evidence="1" type="ORF">G9Q37_07560</name>
</gene>
<dbReference type="KEGG" id="hcz:G9Q37_07560"/>
<organism evidence="1 2">
    <name type="scientific">Hydrogenophaga crocea</name>
    <dbReference type="NCBI Taxonomy" id="2716225"/>
    <lineage>
        <taxon>Bacteria</taxon>
        <taxon>Pseudomonadati</taxon>
        <taxon>Pseudomonadota</taxon>
        <taxon>Betaproteobacteria</taxon>
        <taxon>Burkholderiales</taxon>
        <taxon>Comamonadaceae</taxon>
        <taxon>Hydrogenophaga</taxon>
    </lineage>
</organism>
<dbReference type="PANTHER" id="PTHR17985:SF8">
    <property type="entry name" value="TRANSPORT AND GOLGI ORGANIZATION PROTEIN 2 HOMOLOG"/>
    <property type="match status" value="1"/>
</dbReference>
<dbReference type="AlphaFoldDB" id="A0A6G8IFL3"/>